<organism evidence="1 2">
    <name type="scientific">Araneus ventricosus</name>
    <name type="common">Orbweaver spider</name>
    <name type="synonym">Epeira ventricosa</name>
    <dbReference type="NCBI Taxonomy" id="182803"/>
    <lineage>
        <taxon>Eukaryota</taxon>
        <taxon>Metazoa</taxon>
        <taxon>Ecdysozoa</taxon>
        <taxon>Arthropoda</taxon>
        <taxon>Chelicerata</taxon>
        <taxon>Arachnida</taxon>
        <taxon>Araneae</taxon>
        <taxon>Araneomorphae</taxon>
        <taxon>Entelegynae</taxon>
        <taxon>Araneoidea</taxon>
        <taxon>Araneidae</taxon>
        <taxon>Araneus</taxon>
    </lineage>
</organism>
<dbReference type="AlphaFoldDB" id="A0A4Y2W7U7"/>
<proteinExistence type="predicted"/>
<gene>
    <name evidence="1" type="ORF">AVEN_143976_1</name>
</gene>
<evidence type="ECO:0000313" key="1">
    <source>
        <dbReference type="EMBL" id="GBO33475.1"/>
    </source>
</evidence>
<dbReference type="Proteomes" id="UP000499080">
    <property type="component" value="Unassembled WGS sequence"/>
</dbReference>
<sequence length="122" mass="13628">MSNDSCQVERQRSSRPQVLIQSGVSQNVVANEVLLVMPVNGRVRILDIHRHTERLLERRHVRQDGWTQFKILDSTDPDFFDISSLSHCVDVCAVVGVEEDAQMSSSHISALITNSCVDEAPA</sequence>
<accession>A0A4Y2W7U7</accession>
<dbReference type="EMBL" id="BGPR01057051">
    <property type="protein sequence ID" value="GBO33475.1"/>
    <property type="molecule type" value="Genomic_DNA"/>
</dbReference>
<comment type="caution">
    <text evidence="1">The sequence shown here is derived from an EMBL/GenBank/DDBJ whole genome shotgun (WGS) entry which is preliminary data.</text>
</comment>
<evidence type="ECO:0000313" key="2">
    <source>
        <dbReference type="Proteomes" id="UP000499080"/>
    </source>
</evidence>
<protein>
    <submittedName>
        <fullName evidence="1">Uncharacterized protein</fullName>
    </submittedName>
</protein>
<name>A0A4Y2W7U7_ARAVE</name>
<reference evidence="1 2" key="1">
    <citation type="journal article" date="2019" name="Sci. Rep.">
        <title>Orb-weaving spider Araneus ventricosus genome elucidates the spidroin gene catalogue.</title>
        <authorList>
            <person name="Kono N."/>
            <person name="Nakamura H."/>
            <person name="Ohtoshi R."/>
            <person name="Moran D.A.P."/>
            <person name="Shinohara A."/>
            <person name="Yoshida Y."/>
            <person name="Fujiwara M."/>
            <person name="Mori M."/>
            <person name="Tomita M."/>
            <person name="Arakawa K."/>
        </authorList>
    </citation>
    <scope>NUCLEOTIDE SEQUENCE [LARGE SCALE GENOMIC DNA]</scope>
</reference>
<keyword evidence="2" id="KW-1185">Reference proteome</keyword>